<evidence type="ECO:0000313" key="1">
    <source>
        <dbReference type="EMBL" id="JAP27560.1"/>
    </source>
</evidence>
<accession>A0A0V0I549</accession>
<dbReference type="EMBL" id="GEDG01011040">
    <property type="protein sequence ID" value="JAP27560.1"/>
    <property type="molecule type" value="Transcribed_RNA"/>
</dbReference>
<proteinExistence type="predicted"/>
<reference evidence="1" key="1">
    <citation type="submission" date="2015-12" db="EMBL/GenBank/DDBJ databases">
        <title>Gene expression during late stages of embryo sac development: a critical building block for successful pollen-pistil interactions.</title>
        <authorList>
            <person name="Liu Y."/>
            <person name="Joly V."/>
            <person name="Sabar M."/>
            <person name="Matton D.P."/>
        </authorList>
    </citation>
    <scope>NUCLEOTIDE SEQUENCE</scope>
</reference>
<protein>
    <submittedName>
        <fullName evidence="1">Putative ovule protein</fullName>
    </submittedName>
</protein>
<organism evidence="1">
    <name type="scientific">Solanum chacoense</name>
    <name type="common">Chaco potato</name>
    <dbReference type="NCBI Taxonomy" id="4108"/>
    <lineage>
        <taxon>Eukaryota</taxon>
        <taxon>Viridiplantae</taxon>
        <taxon>Streptophyta</taxon>
        <taxon>Embryophyta</taxon>
        <taxon>Tracheophyta</taxon>
        <taxon>Spermatophyta</taxon>
        <taxon>Magnoliopsida</taxon>
        <taxon>eudicotyledons</taxon>
        <taxon>Gunneridae</taxon>
        <taxon>Pentapetalae</taxon>
        <taxon>asterids</taxon>
        <taxon>lamiids</taxon>
        <taxon>Solanales</taxon>
        <taxon>Solanaceae</taxon>
        <taxon>Solanoideae</taxon>
        <taxon>Solaneae</taxon>
        <taxon>Solanum</taxon>
    </lineage>
</organism>
<sequence length="141" mass="16671">MRKLGGDKNLEFYGLNREIITHKIFRGWQQHTRYNAIDKLLVKGEEIKEPEQIKVSIIEFYENLYSESESWRPTFDIANFPRISPEEQDWLQRPYTETEVLGIIKQCDGDKAPGPDGFTMHFKECWGTLKDDLMQTITNFH</sequence>
<name>A0A0V0I549_SOLCH</name>
<dbReference type="AlphaFoldDB" id="A0A0V0I549"/>